<name>A0A3D3G4S2_ACIRA</name>
<comment type="cofactor">
    <cofactor evidence="1">
        <name>Mg(2+)</name>
        <dbReference type="ChEBI" id="CHEBI:18420"/>
    </cofactor>
</comment>
<evidence type="ECO:0000256" key="5">
    <source>
        <dbReference type="ARBA" id="ARBA00023052"/>
    </source>
</evidence>
<dbReference type="PANTHER" id="PTHR43322:SF5">
    <property type="entry name" value="1-DEOXY-D-XYLULOSE-5-PHOSPHATE SYNTHASE, CHLOROPLASTIC"/>
    <property type="match status" value="1"/>
</dbReference>
<gene>
    <name evidence="6" type="ORF">DIC32_12935</name>
</gene>
<dbReference type="Proteomes" id="UP000262257">
    <property type="component" value="Unassembled WGS sequence"/>
</dbReference>
<dbReference type="PANTHER" id="PTHR43322">
    <property type="entry name" value="1-D-DEOXYXYLULOSE 5-PHOSPHATE SYNTHASE-RELATED"/>
    <property type="match status" value="1"/>
</dbReference>
<evidence type="ECO:0000256" key="4">
    <source>
        <dbReference type="ARBA" id="ARBA00022842"/>
    </source>
</evidence>
<dbReference type="EC" id="2.2.1.7" evidence="6"/>
<evidence type="ECO:0000256" key="3">
    <source>
        <dbReference type="ARBA" id="ARBA00022679"/>
    </source>
</evidence>
<evidence type="ECO:0000256" key="2">
    <source>
        <dbReference type="ARBA" id="ARBA00011738"/>
    </source>
</evidence>
<comment type="caution">
    <text evidence="6">The sequence shown here is derived from an EMBL/GenBank/DDBJ whole genome shotgun (WGS) entry which is preliminary data.</text>
</comment>
<organism evidence="6 7">
    <name type="scientific">Acinetobacter radioresistens</name>
    <dbReference type="NCBI Taxonomy" id="40216"/>
    <lineage>
        <taxon>Bacteria</taxon>
        <taxon>Pseudomonadati</taxon>
        <taxon>Pseudomonadota</taxon>
        <taxon>Gammaproteobacteria</taxon>
        <taxon>Moraxellales</taxon>
        <taxon>Moraxellaceae</taxon>
        <taxon>Acinetobacter</taxon>
    </lineage>
</organism>
<sequence length="191" mass="20899">MLYTEIPTQRPVISLLEGIDHPQQLRELRQEQLAQVVDELRQYILYAAGQSGGHFGANLGVIELTVALHYCFNTPDDRLIWDVGHQAYPHKVLTGRREQITTIRAKDGLAAFPARDESEFDTFGVGHSSTAISAGLGMALARRYQNNPCEVVCVVGDGAMTAGMAFEAMNDAVAHDADLIVVLNDNDMSIS</sequence>
<dbReference type="AlphaFoldDB" id="A0A3D3G4S2"/>
<dbReference type="GO" id="GO:0016114">
    <property type="term" value="P:terpenoid biosynthetic process"/>
    <property type="evidence" value="ECO:0007669"/>
    <property type="project" value="InterPro"/>
</dbReference>
<dbReference type="GO" id="GO:0008661">
    <property type="term" value="F:1-deoxy-D-xylulose-5-phosphate synthase activity"/>
    <property type="evidence" value="ECO:0007669"/>
    <property type="project" value="UniProtKB-EC"/>
</dbReference>
<comment type="subunit">
    <text evidence="2">Homodimer.</text>
</comment>
<evidence type="ECO:0000313" key="7">
    <source>
        <dbReference type="Proteomes" id="UP000262257"/>
    </source>
</evidence>
<accession>A0A3D3G4S2</accession>
<dbReference type="EMBL" id="DPXL01000160">
    <property type="protein sequence ID" value="HCM32232.1"/>
    <property type="molecule type" value="Genomic_DNA"/>
</dbReference>
<dbReference type="InterPro" id="IPR029061">
    <property type="entry name" value="THDP-binding"/>
</dbReference>
<dbReference type="Pfam" id="PF13292">
    <property type="entry name" value="DXP_synthase_N"/>
    <property type="match status" value="1"/>
</dbReference>
<dbReference type="SUPFAM" id="SSF52518">
    <property type="entry name" value="Thiamin diphosphate-binding fold (THDP-binding)"/>
    <property type="match status" value="1"/>
</dbReference>
<proteinExistence type="predicted"/>
<reference evidence="6 7" key="1">
    <citation type="journal article" date="2018" name="Nat. Biotechnol.">
        <title>A standardized bacterial taxonomy based on genome phylogeny substantially revises the tree of life.</title>
        <authorList>
            <person name="Parks D.H."/>
            <person name="Chuvochina M."/>
            <person name="Waite D.W."/>
            <person name="Rinke C."/>
            <person name="Skarshewski A."/>
            <person name="Chaumeil P.A."/>
            <person name="Hugenholtz P."/>
        </authorList>
    </citation>
    <scope>NUCLEOTIDE SEQUENCE [LARGE SCALE GENOMIC DNA]</scope>
    <source>
        <strain evidence="6">UBA10045</strain>
    </source>
</reference>
<feature type="non-terminal residue" evidence="6">
    <location>
        <position position="191"/>
    </location>
</feature>
<dbReference type="GO" id="GO:0019288">
    <property type="term" value="P:isopentenyl diphosphate biosynthetic process, methylerythritol 4-phosphate pathway"/>
    <property type="evidence" value="ECO:0007669"/>
    <property type="project" value="TreeGrafter"/>
</dbReference>
<dbReference type="CDD" id="cd02007">
    <property type="entry name" value="TPP_DXS"/>
    <property type="match status" value="1"/>
</dbReference>
<dbReference type="Gene3D" id="3.40.50.970">
    <property type="match status" value="1"/>
</dbReference>
<evidence type="ECO:0000313" key="6">
    <source>
        <dbReference type="EMBL" id="HCM32232.1"/>
    </source>
</evidence>
<protein>
    <submittedName>
        <fullName evidence="6">1-deoxy-D-xylulose-5-phosphate synthase</fullName>
        <ecNumber evidence="6">2.2.1.7</ecNumber>
    </submittedName>
</protein>
<keyword evidence="3 6" id="KW-0808">Transferase</keyword>
<dbReference type="GO" id="GO:0005829">
    <property type="term" value="C:cytosol"/>
    <property type="evidence" value="ECO:0007669"/>
    <property type="project" value="TreeGrafter"/>
</dbReference>
<dbReference type="InterPro" id="IPR005477">
    <property type="entry name" value="Dxylulose-5-P_synthase"/>
</dbReference>
<keyword evidence="4" id="KW-0460">Magnesium</keyword>
<evidence type="ECO:0000256" key="1">
    <source>
        <dbReference type="ARBA" id="ARBA00001946"/>
    </source>
</evidence>
<keyword evidence="5" id="KW-0786">Thiamine pyrophosphate</keyword>